<name>A0A1H7GEN9_9GAMM</name>
<keyword evidence="2" id="KW-1185">Reference proteome</keyword>
<proteinExistence type="predicted"/>
<protein>
    <recommendedName>
        <fullName evidence="3">DUF1365 domain-containing protein</fullName>
    </recommendedName>
</protein>
<dbReference type="STRING" id="1429083.GCA_001885685_02656"/>
<dbReference type="RefSeq" id="WP_074864506.1">
    <property type="nucleotide sequence ID" value="NZ_FOAS01000002.1"/>
</dbReference>
<sequence>MNALTHSALYHGEVQHRRFSPRAHAFDYPISLLYLDLAEEQALLELSPLCGASGKPLSFRHTDYLPDLTGQGLSLTEAVRQRCAATLGFAPQGPVRLLTQPRSFGLWFNPLSVFYLFEADQRLGAIVLEVCSTPWRERAYYALACSDNGHQGGQVAKAMHVSPFLPREMHYHMRFSQPVERLGLHIANHPDGQPEHKQFDATLKLSRQPLTRASVHAYLRRYPLNALTTLWRIHWQALRLLIKRIPITDHQALTDIPHLPLQRKP</sequence>
<dbReference type="AlphaFoldDB" id="A0A1H7GEN9"/>
<dbReference type="Proteomes" id="UP000185766">
    <property type="component" value="Unassembled WGS sequence"/>
</dbReference>
<gene>
    <name evidence="1" type="ORF">SAMN05216214_10258</name>
</gene>
<dbReference type="EMBL" id="FOAS01000002">
    <property type="protein sequence ID" value="SEK36619.1"/>
    <property type="molecule type" value="Genomic_DNA"/>
</dbReference>
<evidence type="ECO:0000313" key="1">
    <source>
        <dbReference type="EMBL" id="SEK36619.1"/>
    </source>
</evidence>
<evidence type="ECO:0008006" key="3">
    <source>
        <dbReference type="Google" id="ProtNLM"/>
    </source>
</evidence>
<dbReference type="InterPro" id="IPR010775">
    <property type="entry name" value="DUF1365"/>
</dbReference>
<dbReference type="Pfam" id="PF07103">
    <property type="entry name" value="DUF1365"/>
    <property type="match status" value="1"/>
</dbReference>
<evidence type="ECO:0000313" key="2">
    <source>
        <dbReference type="Proteomes" id="UP000185766"/>
    </source>
</evidence>
<dbReference type="PANTHER" id="PTHR33973">
    <property type="entry name" value="OS07G0153300 PROTEIN"/>
    <property type="match status" value="1"/>
</dbReference>
<dbReference type="PANTHER" id="PTHR33973:SF4">
    <property type="entry name" value="OS07G0153300 PROTEIN"/>
    <property type="match status" value="1"/>
</dbReference>
<accession>A0A1H7GEN9</accession>
<organism evidence="1 2">
    <name type="scientific">Atopomonas hussainii</name>
    <dbReference type="NCBI Taxonomy" id="1429083"/>
    <lineage>
        <taxon>Bacteria</taxon>
        <taxon>Pseudomonadati</taxon>
        <taxon>Pseudomonadota</taxon>
        <taxon>Gammaproteobacteria</taxon>
        <taxon>Pseudomonadales</taxon>
        <taxon>Pseudomonadaceae</taxon>
        <taxon>Atopomonas</taxon>
    </lineage>
</organism>
<reference evidence="1" key="1">
    <citation type="submission" date="2016-10" db="EMBL/GenBank/DDBJ databases">
        <authorList>
            <person name="de Groot N.N."/>
        </authorList>
    </citation>
    <scope>NUCLEOTIDE SEQUENCE [LARGE SCALE GENOMIC DNA]</scope>
    <source>
        <strain evidence="1">JCM 19513</strain>
    </source>
</reference>